<dbReference type="AlphaFoldDB" id="A0A9D2I6P8"/>
<gene>
    <name evidence="1" type="ORF">H9717_06425</name>
</gene>
<evidence type="ECO:0000313" key="1">
    <source>
        <dbReference type="EMBL" id="HJA92738.1"/>
    </source>
</evidence>
<evidence type="ECO:0000313" key="2">
    <source>
        <dbReference type="Proteomes" id="UP000886858"/>
    </source>
</evidence>
<reference evidence="1" key="1">
    <citation type="journal article" date="2021" name="PeerJ">
        <title>Extensive microbial diversity within the chicken gut microbiome revealed by metagenomics and culture.</title>
        <authorList>
            <person name="Gilroy R."/>
            <person name="Ravi A."/>
            <person name="Getino M."/>
            <person name="Pursley I."/>
            <person name="Horton D.L."/>
            <person name="Alikhan N.F."/>
            <person name="Baker D."/>
            <person name="Gharbi K."/>
            <person name="Hall N."/>
            <person name="Watson M."/>
            <person name="Adriaenssens E.M."/>
            <person name="Foster-Nyarko E."/>
            <person name="Jarju S."/>
            <person name="Secka A."/>
            <person name="Antonio M."/>
            <person name="Oren A."/>
            <person name="Chaudhuri R.R."/>
            <person name="La Ragione R."/>
            <person name="Hildebrand F."/>
            <person name="Pallen M.J."/>
        </authorList>
    </citation>
    <scope>NUCLEOTIDE SEQUENCE</scope>
    <source>
        <strain evidence="1">CHK179-7159</strain>
    </source>
</reference>
<name>A0A9D2I6P8_9FIRM</name>
<sequence>MRLFENYFKLYPYIEALNDDAPDAEIRWEISDLLRFLEDYLNITTNQYMRVKNKRECLAAYKDNKKLLHREINIMFGDIHFMFVAMGKVYSNVLLLLKILGKHELLCSVLSSDHYKTVKFFRNNLEHMDEKLTDQNDKYRKSWYSTSSRSHWFSRQWGTMSETEITLGDYTFSIDEQSLFPLWEIYDQILAILNEKYIVPNKEKVDRLFKGHLPSE</sequence>
<dbReference type="Proteomes" id="UP000886858">
    <property type="component" value="Unassembled WGS sequence"/>
</dbReference>
<dbReference type="EMBL" id="DWYY01000066">
    <property type="protein sequence ID" value="HJA92738.1"/>
    <property type="molecule type" value="Genomic_DNA"/>
</dbReference>
<comment type="caution">
    <text evidence="1">The sequence shown here is derived from an EMBL/GenBank/DDBJ whole genome shotgun (WGS) entry which is preliminary data.</text>
</comment>
<protein>
    <submittedName>
        <fullName evidence="1">Uncharacterized protein</fullName>
    </submittedName>
</protein>
<reference evidence="1" key="2">
    <citation type="submission" date="2021-04" db="EMBL/GenBank/DDBJ databases">
        <authorList>
            <person name="Gilroy R."/>
        </authorList>
    </citation>
    <scope>NUCLEOTIDE SEQUENCE</scope>
    <source>
        <strain evidence="1">CHK179-7159</strain>
    </source>
</reference>
<organism evidence="1 2">
    <name type="scientific">Candidatus Eisenbergiella merdipullorum</name>
    <dbReference type="NCBI Taxonomy" id="2838553"/>
    <lineage>
        <taxon>Bacteria</taxon>
        <taxon>Bacillati</taxon>
        <taxon>Bacillota</taxon>
        <taxon>Clostridia</taxon>
        <taxon>Lachnospirales</taxon>
        <taxon>Lachnospiraceae</taxon>
        <taxon>Eisenbergiella</taxon>
    </lineage>
</organism>
<proteinExistence type="predicted"/>
<accession>A0A9D2I6P8</accession>